<sequence length="311" mass="36112">MQPTVSSINKVQWWYDESYYEHAYDNDDDSDYWEDCPAPEVAITDTSSTCVEDDQSCGRAPTPVIPVEEQPPPLADRTGLWDYEYENEPSTHVEIESVAVLRVLTEALDIVRGAFYDFCKEHQPSIWRNQFAGGPHEVLLGFSEIEKYLAYWHTDTVPPVSETHIRGSLVGVTDLRNAICHFRPKDWFVHEYDSLIKKAQVAVIGLDDEPRTFKIRALRDELKAIAEETLKEIEEIGIASITPCHRDWKPHHERFFQSLLDGRPTSDRWDRNYQYRPAVLLAFEAWRWQRQRFGADHPLLDGEDDLKGLFD</sequence>
<gene>
    <name evidence="1" type="ORF">PG996_006094</name>
</gene>
<evidence type="ECO:0000313" key="2">
    <source>
        <dbReference type="Proteomes" id="UP001446871"/>
    </source>
</evidence>
<evidence type="ECO:0000313" key="1">
    <source>
        <dbReference type="EMBL" id="KAK8072746.1"/>
    </source>
</evidence>
<accession>A0ABR1VNB6</accession>
<comment type="caution">
    <text evidence="1">The sequence shown here is derived from an EMBL/GenBank/DDBJ whole genome shotgun (WGS) entry which is preliminary data.</text>
</comment>
<organism evidence="1 2">
    <name type="scientific">Apiospora saccharicola</name>
    <dbReference type="NCBI Taxonomy" id="335842"/>
    <lineage>
        <taxon>Eukaryota</taxon>
        <taxon>Fungi</taxon>
        <taxon>Dikarya</taxon>
        <taxon>Ascomycota</taxon>
        <taxon>Pezizomycotina</taxon>
        <taxon>Sordariomycetes</taxon>
        <taxon>Xylariomycetidae</taxon>
        <taxon>Amphisphaeriales</taxon>
        <taxon>Apiosporaceae</taxon>
        <taxon>Apiospora</taxon>
    </lineage>
</organism>
<evidence type="ECO:0008006" key="3">
    <source>
        <dbReference type="Google" id="ProtNLM"/>
    </source>
</evidence>
<protein>
    <recommendedName>
        <fullName evidence="3">Swt1-like HEPN domain-containing protein</fullName>
    </recommendedName>
</protein>
<reference evidence="1 2" key="1">
    <citation type="submission" date="2023-01" db="EMBL/GenBank/DDBJ databases">
        <title>Analysis of 21 Apiospora genomes using comparative genomics revels a genus with tremendous synthesis potential of carbohydrate active enzymes and secondary metabolites.</title>
        <authorList>
            <person name="Sorensen T."/>
        </authorList>
    </citation>
    <scope>NUCLEOTIDE SEQUENCE [LARGE SCALE GENOMIC DNA]</scope>
    <source>
        <strain evidence="1 2">CBS 83171</strain>
    </source>
</reference>
<name>A0ABR1VNB6_9PEZI</name>
<proteinExistence type="predicted"/>
<dbReference type="Proteomes" id="UP001446871">
    <property type="component" value="Unassembled WGS sequence"/>
</dbReference>
<keyword evidence="2" id="KW-1185">Reference proteome</keyword>
<dbReference type="EMBL" id="JAQQWM010000003">
    <property type="protein sequence ID" value="KAK8072746.1"/>
    <property type="molecule type" value="Genomic_DNA"/>
</dbReference>